<feature type="chain" id="PRO_5039022708" description="Gamma-interferon-inducible lysosomal thiol reductase" evidence="6">
    <location>
        <begin position="24"/>
        <end position="246"/>
    </location>
</feature>
<sequence>MASPRLLLASLLLSYLCFASSQASAPKVSLALYYETLCPYCSRFMVNHLAKIFDDGLISIVDLDLIPYGNARVNSNASIACQHGTYECLLNTVEACAISVWPDVSEHFKFIYCVEQLVVVGKYKNWETCFQETGLDSTAVMKCYESGCGKKLELQYAAKTDALQPPHKYVPWVVVDGQPLYEDYENFESYVCQAYTGDLPKACEVQPLTIHPKWIASSSDQVTYTDGVIIPPVMRKEHDMKIKMLI</sequence>
<name>A0A9D5HJG6_9LILI</name>
<dbReference type="Pfam" id="PF03227">
    <property type="entry name" value="GILT"/>
    <property type="match status" value="1"/>
</dbReference>
<accession>A0A9D5HJG6</accession>
<comment type="similarity">
    <text evidence="2">Belongs to the GILT family.</text>
</comment>
<keyword evidence="4 6" id="KW-0732">Signal</keyword>
<dbReference type="Proteomes" id="UP001085076">
    <property type="component" value="Miscellaneous, Linkage group lg03"/>
</dbReference>
<reference evidence="7" key="2">
    <citation type="journal article" date="2022" name="Hortic Res">
        <title>The genome of Dioscorea zingiberensis sheds light on the biosynthesis, origin and evolution of the medicinally important diosgenin saponins.</title>
        <authorList>
            <person name="Li Y."/>
            <person name="Tan C."/>
            <person name="Li Z."/>
            <person name="Guo J."/>
            <person name="Li S."/>
            <person name="Chen X."/>
            <person name="Wang C."/>
            <person name="Dai X."/>
            <person name="Yang H."/>
            <person name="Song W."/>
            <person name="Hou L."/>
            <person name="Xu J."/>
            <person name="Tong Z."/>
            <person name="Xu A."/>
            <person name="Yuan X."/>
            <person name="Wang W."/>
            <person name="Yang Q."/>
            <person name="Chen L."/>
            <person name="Sun Z."/>
            <person name="Wang K."/>
            <person name="Pan B."/>
            <person name="Chen J."/>
            <person name="Bao Y."/>
            <person name="Liu F."/>
            <person name="Qi X."/>
            <person name="Gang D.R."/>
            <person name="Wen J."/>
            <person name="Li J."/>
        </authorList>
    </citation>
    <scope>NUCLEOTIDE SEQUENCE</scope>
    <source>
        <strain evidence="7">Dzin_1.0</strain>
    </source>
</reference>
<dbReference type="SUPFAM" id="SSF52833">
    <property type="entry name" value="Thioredoxin-like"/>
    <property type="match status" value="1"/>
</dbReference>
<dbReference type="OrthoDB" id="958254at2759"/>
<organism evidence="7 8">
    <name type="scientific">Dioscorea zingiberensis</name>
    <dbReference type="NCBI Taxonomy" id="325984"/>
    <lineage>
        <taxon>Eukaryota</taxon>
        <taxon>Viridiplantae</taxon>
        <taxon>Streptophyta</taxon>
        <taxon>Embryophyta</taxon>
        <taxon>Tracheophyta</taxon>
        <taxon>Spermatophyta</taxon>
        <taxon>Magnoliopsida</taxon>
        <taxon>Liliopsida</taxon>
        <taxon>Dioscoreales</taxon>
        <taxon>Dioscoreaceae</taxon>
        <taxon>Dioscorea</taxon>
    </lineage>
</organism>
<proteinExistence type="inferred from homology"/>
<evidence type="ECO:0000256" key="1">
    <source>
        <dbReference type="ARBA" id="ARBA00004613"/>
    </source>
</evidence>
<evidence type="ECO:0008006" key="9">
    <source>
        <dbReference type="Google" id="ProtNLM"/>
    </source>
</evidence>
<dbReference type="EMBL" id="JAGGNH010000003">
    <property type="protein sequence ID" value="KAJ0978362.1"/>
    <property type="molecule type" value="Genomic_DNA"/>
</dbReference>
<gene>
    <name evidence="7" type="ORF">J5N97_013836</name>
</gene>
<evidence type="ECO:0000256" key="4">
    <source>
        <dbReference type="ARBA" id="ARBA00022729"/>
    </source>
</evidence>
<evidence type="ECO:0000256" key="3">
    <source>
        <dbReference type="ARBA" id="ARBA00022525"/>
    </source>
</evidence>
<keyword evidence="5" id="KW-0325">Glycoprotein</keyword>
<dbReference type="PANTHER" id="PTHR13234:SF8">
    <property type="entry name" value="GAMMA-INTERFERON-INDUCIBLE LYSOSOMAL THIOL REDUCTASE"/>
    <property type="match status" value="1"/>
</dbReference>
<protein>
    <recommendedName>
        <fullName evidence="9">Gamma-interferon-inducible lysosomal thiol reductase</fullName>
    </recommendedName>
</protein>
<evidence type="ECO:0000313" key="7">
    <source>
        <dbReference type="EMBL" id="KAJ0978362.1"/>
    </source>
</evidence>
<comment type="subcellular location">
    <subcellularLocation>
        <location evidence="1">Secreted</location>
    </subcellularLocation>
</comment>
<dbReference type="GO" id="GO:0005576">
    <property type="term" value="C:extracellular region"/>
    <property type="evidence" value="ECO:0007669"/>
    <property type="project" value="UniProtKB-SubCell"/>
</dbReference>
<dbReference type="InterPro" id="IPR036249">
    <property type="entry name" value="Thioredoxin-like_sf"/>
</dbReference>
<evidence type="ECO:0000256" key="2">
    <source>
        <dbReference type="ARBA" id="ARBA00005679"/>
    </source>
</evidence>
<comment type="caution">
    <text evidence="7">The sequence shown here is derived from an EMBL/GenBank/DDBJ whole genome shotgun (WGS) entry which is preliminary data.</text>
</comment>
<evidence type="ECO:0000256" key="5">
    <source>
        <dbReference type="ARBA" id="ARBA00023180"/>
    </source>
</evidence>
<dbReference type="PANTHER" id="PTHR13234">
    <property type="entry name" value="GAMMA-INTERFERON INDUCIBLE LYSOSOMAL THIOL REDUCTASE GILT"/>
    <property type="match status" value="1"/>
</dbReference>
<feature type="signal peptide" evidence="6">
    <location>
        <begin position="1"/>
        <end position="23"/>
    </location>
</feature>
<keyword evidence="3" id="KW-0964">Secreted</keyword>
<evidence type="ECO:0000313" key="8">
    <source>
        <dbReference type="Proteomes" id="UP001085076"/>
    </source>
</evidence>
<reference evidence="7" key="1">
    <citation type="submission" date="2021-03" db="EMBL/GenBank/DDBJ databases">
        <authorList>
            <person name="Li Z."/>
            <person name="Yang C."/>
        </authorList>
    </citation>
    <scope>NUCLEOTIDE SEQUENCE</scope>
    <source>
        <strain evidence="7">Dzin_1.0</strain>
        <tissue evidence="7">Leaf</tissue>
    </source>
</reference>
<dbReference type="Gene3D" id="3.40.30.10">
    <property type="entry name" value="Glutaredoxin"/>
    <property type="match status" value="1"/>
</dbReference>
<dbReference type="GO" id="GO:0016671">
    <property type="term" value="F:oxidoreductase activity, acting on a sulfur group of donors, disulfide as acceptor"/>
    <property type="evidence" value="ECO:0007669"/>
    <property type="project" value="InterPro"/>
</dbReference>
<keyword evidence="8" id="KW-1185">Reference proteome</keyword>
<evidence type="ECO:0000256" key="6">
    <source>
        <dbReference type="SAM" id="SignalP"/>
    </source>
</evidence>
<dbReference type="InterPro" id="IPR004911">
    <property type="entry name" value="Interferon-induced_GILT"/>
</dbReference>
<dbReference type="AlphaFoldDB" id="A0A9D5HJG6"/>